<accession>A0A915IXW2</accession>
<proteinExistence type="predicted"/>
<reference evidence="2" key="1">
    <citation type="submission" date="2022-11" db="UniProtKB">
        <authorList>
            <consortium name="WormBaseParasite"/>
        </authorList>
    </citation>
    <scope>IDENTIFICATION</scope>
</reference>
<dbReference type="Proteomes" id="UP000887565">
    <property type="component" value="Unplaced"/>
</dbReference>
<dbReference type="AlphaFoldDB" id="A0A915IXW2"/>
<keyword evidence="1" id="KW-1185">Reference proteome</keyword>
<sequence length="126" mass="14287">MRTVLKKIYDAKKGGSFGSQDQLTGFLNCLLIFLIVGTKLMASSIPGNELTRSCITAFPTLKTSSKRIEIRKRLKISIKTMNLNVLSVPSAYVFAQLYPSLYYKTPILTKQKCVKYNKDRSQKKRT</sequence>
<evidence type="ECO:0000313" key="1">
    <source>
        <dbReference type="Proteomes" id="UP000887565"/>
    </source>
</evidence>
<protein>
    <submittedName>
        <fullName evidence="2">Uncharacterized protein</fullName>
    </submittedName>
</protein>
<organism evidence="1 2">
    <name type="scientific">Romanomermis culicivorax</name>
    <name type="common">Nematode worm</name>
    <dbReference type="NCBI Taxonomy" id="13658"/>
    <lineage>
        <taxon>Eukaryota</taxon>
        <taxon>Metazoa</taxon>
        <taxon>Ecdysozoa</taxon>
        <taxon>Nematoda</taxon>
        <taxon>Enoplea</taxon>
        <taxon>Dorylaimia</taxon>
        <taxon>Mermithida</taxon>
        <taxon>Mermithoidea</taxon>
        <taxon>Mermithidae</taxon>
        <taxon>Romanomermis</taxon>
    </lineage>
</organism>
<name>A0A915IXW2_ROMCU</name>
<evidence type="ECO:0000313" key="2">
    <source>
        <dbReference type="WBParaSite" id="nRc.2.0.1.t18930-RA"/>
    </source>
</evidence>
<dbReference type="WBParaSite" id="nRc.2.0.1.t18930-RA">
    <property type="protein sequence ID" value="nRc.2.0.1.t18930-RA"/>
    <property type="gene ID" value="nRc.2.0.1.g18930"/>
</dbReference>